<evidence type="ECO:0000313" key="2">
    <source>
        <dbReference type="Proteomes" id="UP001057485"/>
    </source>
</evidence>
<sequence length="209" mass="24422">MRHEECNYTWEVTPDNFMRRHSRCPKCKGNPRFTTAQFKEHMKETIGDEHVFHGEYVNARTKILCEHKLCGSKWWVKPYALKQGVICPTCAESSGERIVRLILEELGINYEQQATFDGCRTKRLLPFDFYLPLYNIVIEYDGVQHFEPVDFGNKGKEHAQNSFLALKQRDKLKDTFCSSNEIAMLRIPYTDSSFEIKEKILSKLASTQK</sequence>
<accession>A0A9E7DUJ6</accession>
<evidence type="ECO:0008006" key="3">
    <source>
        <dbReference type="Google" id="ProtNLM"/>
    </source>
</evidence>
<dbReference type="Proteomes" id="UP001057485">
    <property type="component" value="Segment"/>
</dbReference>
<reference evidence="1 2" key="1">
    <citation type="submission" date="2022-03" db="EMBL/GenBank/DDBJ databases">
        <title>Phage cocktails constrain the growth of Enterococcus.</title>
        <authorList>
            <person name="Wandro S."/>
        </authorList>
    </citation>
    <scope>NUCLEOTIDE SEQUENCE [LARGE SCALE GENOMIC DNA]</scope>
</reference>
<evidence type="ECO:0000313" key="1">
    <source>
        <dbReference type="EMBL" id="UQT00253.1"/>
    </source>
</evidence>
<name>A0A9E7DUJ6_9CAUD</name>
<protein>
    <recommendedName>
        <fullName evidence="3">Homing endonuclease</fullName>
    </recommendedName>
</protein>
<gene>
    <name evidence="1" type="ORF">EGEOBHOM_00101</name>
</gene>
<dbReference type="EMBL" id="ON113168">
    <property type="protein sequence ID" value="UQT00253.1"/>
    <property type="molecule type" value="Genomic_DNA"/>
</dbReference>
<dbReference type="Gene3D" id="3.40.960.10">
    <property type="entry name" value="VSR Endonuclease"/>
    <property type="match status" value="1"/>
</dbReference>
<proteinExistence type="predicted"/>
<keyword evidence="2" id="KW-1185">Reference proteome</keyword>
<organism evidence="1 2">
    <name type="scientific">Enterococcus phage vB_OCPT_Car</name>
    <dbReference type="NCBI Taxonomy" id="2922319"/>
    <lineage>
        <taxon>Viruses</taxon>
        <taxon>Duplodnaviria</taxon>
        <taxon>Heunggongvirae</taxon>
        <taxon>Uroviricota</taxon>
        <taxon>Caudoviricetes</taxon>
        <taxon>Herelleviridae</taxon>
        <taxon>Brockvirinae</taxon>
        <taxon>Kochikohdavirus</taxon>
        <taxon>Kochikohdavirus car</taxon>
    </lineage>
</organism>